<protein>
    <submittedName>
        <fullName evidence="3">DUF2325 domain-containing protein</fullName>
    </submittedName>
</protein>
<organism evidence="3 4">
    <name type="scientific">Herbaspirillum lusitanum</name>
    <dbReference type="NCBI Taxonomy" id="213312"/>
    <lineage>
        <taxon>Bacteria</taxon>
        <taxon>Pseudomonadati</taxon>
        <taxon>Pseudomonadota</taxon>
        <taxon>Betaproteobacteria</taxon>
        <taxon>Burkholderiales</taxon>
        <taxon>Oxalobacteraceae</taxon>
        <taxon>Herbaspirillum</taxon>
    </lineage>
</organism>
<dbReference type="Pfam" id="PF10087">
    <property type="entry name" value="DUF2325"/>
    <property type="match status" value="1"/>
</dbReference>
<proteinExistence type="inferred from homology"/>
<feature type="compositionally biased region" description="Basic and acidic residues" evidence="2">
    <location>
        <begin position="205"/>
        <end position="221"/>
    </location>
</feature>
<dbReference type="EMBL" id="JAQQFM010000010">
    <property type="protein sequence ID" value="MFL9926837.1"/>
    <property type="molecule type" value="Genomic_DNA"/>
</dbReference>
<comment type="caution">
    <text evidence="3">The sequence shown here is derived from an EMBL/GenBank/DDBJ whole genome shotgun (WGS) entry which is preliminary data.</text>
</comment>
<keyword evidence="4" id="KW-1185">Reference proteome</keyword>
<name>A0ABW9AHB3_9BURK</name>
<sequence length="221" mass="24123">MSMHIQDVERLEQEQRAMVSHLARVQLRCSAVIQEQAAEIAQLRAQAMQMRAAIIARDTALAWAYEDRAALEAAIPDLPQRATLARRVKELSKRLQDLMRDKLRPTVSMPAAAQSAHAVSAVPAAKTPQEEAAADAGEISALEASIVAADLVICQTGCLSHGAYWRVQDHCKRTGKTCMMVAQPASVRIVRIHQNESGAHSTSVEQRDAQGAESHHHSTPE</sequence>
<dbReference type="Proteomes" id="UP001629246">
    <property type="component" value="Unassembled WGS sequence"/>
</dbReference>
<evidence type="ECO:0000313" key="4">
    <source>
        <dbReference type="Proteomes" id="UP001629246"/>
    </source>
</evidence>
<reference evidence="3 4" key="1">
    <citation type="journal article" date="2024" name="Chem. Sci.">
        <title>Discovery of megapolipeptins by genome mining of a Burkholderiales bacteria collection.</title>
        <authorList>
            <person name="Paulo B.S."/>
            <person name="Recchia M.J.J."/>
            <person name="Lee S."/>
            <person name="Fergusson C.H."/>
            <person name="Romanowski S.B."/>
            <person name="Hernandez A."/>
            <person name="Krull N."/>
            <person name="Liu D.Y."/>
            <person name="Cavanagh H."/>
            <person name="Bos A."/>
            <person name="Gray C.A."/>
            <person name="Murphy B.T."/>
            <person name="Linington R.G."/>
            <person name="Eustaquio A.S."/>
        </authorList>
    </citation>
    <scope>NUCLEOTIDE SEQUENCE [LARGE SCALE GENOMIC DNA]</scope>
    <source>
        <strain evidence="3 4">RL21-008-BIB-A</strain>
    </source>
</reference>
<evidence type="ECO:0000256" key="1">
    <source>
        <dbReference type="ARBA" id="ARBA00007189"/>
    </source>
</evidence>
<dbReference type="InterPro" id="IPR016772">
    <property type="entry name" value="UCP020408"/>
</dbReference>
<accession>A0ABW9AHB3</accession>
<feature type="region of interest" description="Disordered" evidence="2">
    <location>
        <begin position="196"/>
        <end position="221"/>
    </location>
</feature>
<comment type="similarity">
    <text evidence="1">Belongs to the UPF0751 family.</text>
</comment>
<gene>
    <name evidence="3" type="ORF">PQR62_21380</name>
</gene>
<evidence type="ECO:0000313" key="3">
    <source>
        <dbReference type="EMBL" id="MFL9926837.1"/>
    </source>
</evidence>
<dbReference type="RefSeq" id="WP_408160057.1">
    <property type="nucleotide sequence ID" value="NZ_JAQQFM010000010.1"/>
</dbReference>
<evidence type="ECO:0000256" key="2">
    <source>
        <dbReference type="SAM" id="MobiDB-lite"/>
    </source>
</evidence>